<accession>A0ABD3SNW3</accession>
<dbReference type="GO" id="GO:0035251">
    <property type="term" value="F:UDP-glucosyltransferase activity"/>
    <property type="evidence" value="ECO:0007669"/>
    <property type="project" value="UniProtKB-ARBA"/>
</dbReference>
<dbReference type="EMBL" id="JBJXBP010000006">
    <property type="protein sequence ID" value="KAL3826060.1"/>
    <property type="molecule type" value="Genomic_DNA"/>
</dbReference>
<dbReference type="InterPro" id="IPR002213">
    <property type="entry name" value="UDP_glucos_trans"/>
</dbReference>
<keyword evidence="3" id="KW-0328">Glycosyltransferase</keyword>
<dbReference type="AlphaFoldDB" id="A0ABD3SNW3"/>
<dbReference type="SUPFAM" id="SSF53756">
    <property type="entry name" value="UDP-Glycosyltransferase/glycogen phosphorylase"/>
    <property type="match status" value="1"/>
</dbReference>
<comment type="similarity">
    <text evidence="1 3">Belongs to the UDP-glycosyltransferase family.</text>
</comment>
<dbReference type="Pfam" id="PF00201">
    <property type="entry name" value="UDPGT"/>
    <property type="match status" value="1"/>
</dbReference>
<organism evidence="5 6">
    <name type="scientific">Penstemon smallii</name>
    <dbReference type="NCBI Taxonomy" id="265156"/>
    <lineage>
        <taxon>Eukaryota</taxon>
        <taxon>Viridiplantae</taxon>
        <taxon>Streptophyta</taxon>
        <taxon>Embryophyta</taxon>
        <taxon>Tracheophyta</taxon>
        <taxon>Spermatophyta</taxon>
        <taxon>Magnoliopsida</taxon>
        <taxon>eudicotyledons</taxon>
        <taxon>Gunneridae</taxon>
        <taxon>Pentapetalae</taxon>
        <taxon>asterids</taxon>
        <taxon>lamiids</taxon>
        <taxon>Lamiales</taxon>
        <taxon>Plantaginaceae</taxon>
        <taxon>Cheloneae</taxon>
        <taxon>Penstemon</taxon>
    </lineage>
</organism>
<evidence type="ECO:0000256" key="4">
    <source>
        <dbReference type="RuleBase" id="RU362057"/>
    </source>
</evidence>
<dbReference type="InterPro" id="IPR035595">
    <property type="entry name" value="UDP_glycos_trans_CS"/>
</dbReference>
<evidence type="ECO:0000256" key="2">
    <source>
        <dbReference type="ARBA" id="ARBA00022679"/>
    </source>
</evidence>
<proteinExistence type="inferred from homology"/>
<dbReference type="PANTHER" id="PTHR11926:SF1392">
    <property type="entry name" value="GLYCOSYLTRANSFERASE"/>
    <property type="match status" value="1"/>
</dbReference>
<sequence>MESPIAHVVILPFPAQGHIKPMLILAELLTQLAAFKITFLNNEHNHRRIDKSAASRRRINFISIPDGLPPDHPRTGSSVIDLFFTISTASGPYLKNLIASMSQPPTCIICDGIMSFAIDLAAELGIPAITFRTYSATCTWTYFHLQKLIQNGEIPVLEGNEDMDKQISCIPGLENIMRRRDLPHICRLEPENKVLQFYITQTSKMTKASALILNTFEELESPIISHLKSIFPTIYTIGPLHTALKHNTIDTTNGPYNSFSLIKTDKSGLEWLDSQKPNSVLYVSFGSVISLSREQLMEFWYGLVNSGKLFLWAIRPDLVWDENESGQAPEELKMGTRERGRIVGWVAQEEVLAHNAVGGFLTHSGWNSTLESISFGKPMICWPRIADQQVNSMCVSEMWKVGFDMKEICDRSTVEKLVRDLMEGRAEEIVKSTDEIARLAQGSVRDGGSSNRNIKKLIQDIKLLHSTNGASRRST</sequence>
<evidence type="ECO:0000313" key="5">
    <source>
        <dbReference type="EMBL" id="KAL3826060.1"/>
    </source>
</evidence>
<protein>
    <recommendedName>
        <fullName evidence="4">Glycosyltransferase</fullName>
        <ecNumber evidence="4">2.4.1.-</ecNumber>
    </recommendedName>
</protein>
<dbReference type="PROSITE" id="PS00375">
    <property type="entry name" value="UDPGT"/>
    <property type="match status" value="1"/>
</dbReference>
<name>A0ABD3SNW3_9LAMI</name>
<dbReference type="EC" id="2.4.1.-" evidence="4"/>
<keyword evidence="6" id="KW-1185">Reference proteome</keyword>
<dbReference type="FunFam" id="3.40.50.2000:FF:000040">
    <property type="entry name" value="UDP-glycosyltransferase 76C1"/>
    <property type="match status" value="1"/>
</dbReference>
<evidence type="ECO:0000313" key="6">
    <source>
        <dbReference type="Proteomes" id="UP001634393"/>
    </source>
</evidence>
<gene>
    <name evidence="5" type="ORF">ACJIZ3_022089</name>
</gene>
<reference evidence="5 6" key="1">
    <citation type="submission" date="2024-12" db="EMBL/GenBank/DDBJ databases">
        <title>The unique morphological basis and parallel evolutionary history of personate flowers in Penstemon.</title>
        <authorList>
            <person name="Depatie T.H."/>
            <person name="Wessinger C.A."/>
        </authorList>
    </citation>
    <scope>NUCLEOTIDE SEQUENCE [LARGE SCALE GENOMIC DNA]</scope>
    <source>
        <strain evidence="5">WTNN_2</strain>
        <tissue evidence="5">Leaf</tissue>
    </source>
</reference>
<keyword evidence="2 3" id="KW-0808">Transferase</keyword>
<comment type="caution">
    <text evidence="5">The sequence shown here is derived from an EMBL/GenBank/DDBJ whole genome shotgun (WGS) entry which is preliminary data.</text>
</comment>
<dbReference type="Proteomes" id="UP001634393">
    <property type="component" value="Unassembled WGS sequence"/>
</dbReference>
<evidence type="ECO:0000256" key="3">
    <source>
        <dbReference type="RuleBase" id="RU003718"/>
    </source>
</evidence>
<dbReference type="Gene3D" id="3.40.50.2000">
    <property type="entry name" value="Glycogen Phosphorylase B"/>
    <property type="match status" value="2"/>
</dbReference>
<evidence type="ECO:0000256" key="1">
    <source>
        <dbReference type="ARBA" id="ARBA00009995"/>
    </source>
</evidence>
<dbReference type="PANTHER" id="PTHR11926">
    <property type="entry name" value="GLUCOSYL/GLUCURONOSYL TRANSFERASES"/>
    <property type="match status" value="1"/>
</dbReference>
<dbReference type="CDD" id="cd03784">
    <property type="entry name" value="GT1_Gtf-like"/>
    <property type="match status" value="1"/>
</dbReference>